<gene>
    <name evidence="3" type="ORF">OG442_38660</name>
</gene>
<dbReference type="RefSeq" id="WP_329081970.1">
    <property type="nucleotide sequence ID" value="NZ_CP109495.1"/>
</dbReference>
<name>A0ABZ2AF40_STRNV</name>
<feature type="region of interest" description="Disordered" evidence="1">
    <location>
        <begin position="1"/>
        <end position="28"/>
    </location>
</feature>
<accession>A0ABZ2AF40</accession>
<dbReference type="InterPro" id="IPR029063">
    <property type="entry name" value="SAM-dependent_MTases_sf"/>
</dbReference>
<dbReference type="InterPro" id="IPR006342">
    <property type="entry name" value="FkbM_mtfrase"/>
</dbReference>
<dbReference type="NCBIfam" id="TIGR01444">
    <property type="entry name" value="fkbM_fam"/>
    <property type="match status" value="1"/>
</dbReference>
<proteinExistence type="predicted"/>
<dbReference type="GO" id="GO:0008168">
    <property type="term" value="F:methyltransferase activity"/>
    <property type="evidence" value="ECO:0007669"/>
    <property type="project" value="UniProtKB-KW"/>
</dbReference>
<dbReference type="InterPro" id="IPR052514">
    <property type="entry name" value="SAM-dependent_MTase"/>
</dbReference>
<dbReference type="Gene3D" id="3.40.50.150">
    <property type="entry name" value="Vaccinia Virus protein VP39"/>
    <property type="match status" value="1"/>
</dbReference>
<feature type="domain" description="Methyltransferase FkbM" evidence="2">
    <location>
        <begin position="121"/>
        <end position="263"/>
    </location>
</feature>
<protein>
    <submittedName>
        <fullName evidence="3">FkbM family methyltransferase</fullName>
    </submittedName>
</protein>
<keyword evidence="3" id="KW-0808">Transferase</keyword>
<dbReference type="EMBL" id="CP109495">
    <property type="protein sequence ID" value="WUX56991.1"/>
    <property type="molecule type" value="Genomic_DNA"/>
</dbReference>
<evidence type="ECO:0000256" key="1">
    <source>
        <dbReference type="SAM" id="MobiDB-lite"/>
    </source>
</evidence>
<feature type="compositionally biased region" description="Low complexity" evidence="1">
    <location>
        <begin position="1"/>
        <end position="20"/>
    </location>
</feature>
<dbReference type="Pfam" id="PF05050">
    <property type="entry name" value="Methyltransf_21"/>
    <property type="match status" value="1"/>
</dbReference>
<dbReference type="SUPFAM" id="SSF53335">
    <property type="entry name" value="S-adenosyl-L-methionine-dependent methyltransferases"/>
    <property type="match status" value="1"/>
</dbReference>
<dbReference type="PANTHER" id="PTHR34203:SF15">
    <property type="entry name" value="SLL1173 PROTEIN"/>
    <property type="match status" value="1"/>
</dbReference>
<evidence type="ECO:0000313" key="3">
    <source>
        <dbReference type="EMBL" id="WUX56991.1"/>
    </source>
</evidence>
<keyword evidence="4" id="KW-1185">Reference proteome</keyword>
<evidence type="ECO:0000259" key="2">
    <source>
        <dbReference type="Pfam" id="PF05050"/>
    </source>
</evidence>
<reference evidence="3" key="1">
    <citation type="submission" date="2022-10" db="EMBL/GenBank/DDBJ databases">
        <title>The complete genomes of actinobacterial strains from the NBC collection.</title>
        <authorList>
            <person name="Joergensen T.S."/>
            <person name="Alvarez Arevalo M."/>
            <person name="Sterndorff E.B."/>
            <person name="Faurdal D."/>
            <person name="Vuksanovic O."/>
            <person name="Mourched A.-S."/>
            <person name="Charusanti P."/>
            <person name="Shaw S."/>
            <person name="Blin K."/>
            <person name="Weber T."/>
        </authorList>
    </citation>
    <scope>NUCLEOTIDE SEQUENCE</scope>
    <source>
        <strain evidence="3">NBC_01432</strain>
    </source>
</reference>
<organism evidence="3 4">
    <name type="scientific">Streptomyces niveus</name>
    <name type="common">Streptomyces spheroides</name>
    <dbReference type="NCBI Taxonomy" id="193462"/>
    <lineage>
        <taxon>Bacteria</taxon>
        <taxon>Bacillati</taxon>
        <taxon>Actinomycetota</taxon>
        <taxon>Actinomycetes</taxon>
        <taxon>Kitasatosporales</taxon>
        <taxon>Streptomycetaceae</taxon>
        <taxon>Streptomyces</taxon>
    </lineage>
</organism>
<dbReference type="PANTHER" id="PTHR34203">
    <property type="entry name" value="METHYLTRANSFERASE, FKBM FAMILY PROTEIN"/>
    <property type="match status" value="1"/>
</dbReference>
<dbReference type="GO" id="GO:0032259">
    <property type="term" value="P:methylation"/>
    <property type="evidence" value="ECO:0007669"/>
    <property type="project" value="UniProtKB-KW"/>
</dbReference>
<keyword evidence="3" id="KW-0489">Methyltransferase</keyword>
<evidence type="ECO:0000313" key="4">
    <source>
        <dbReference type="Proteomes" id="UP001432209"/>
    </source>
</evidence>
<dbReference type="Proteomes" id="UP001432209">
    <property type="component" value="Chromosome"/>
</dbReference>
<sequence length="315" mass="34781">MKILRKISSSVSAGKSRSGSPAGGRVGTRIRDLDETNRRTDKEAARIRPVTTSEVLTKHRKGFPHHGWVEIDSEHCPPFVMFCANDEAVALDTVWNGRFGYESASLHHWSRLAASSRTILDVGAHVGYYAMIASLAAPKATVHAFEPVPPIHARLAVNHRANGLRNLVLHQNGVSDHMGTADINIRFPLSNLLSTGSSLEDFDKPPASAFTTRVHLLTLDETLGDTPVDLIKIDVEGHEPSVLAGARNLIKRDRPVIILEALHKTLLGKLTEPFEGLDYTFRWISESDGRLVPITGDRPEKSRNLIFAPKEREYA</sequence>